<feature type="compositionally biased region" description="Basic and acidic residues" evidence="4">
    <location>
        <begin position="1427"/>
        <end position="1455"/>
    </location>
</feature>
<dbReference type="Pfam" id="PF10536">
    <property type="entry name" value="PMD"/>
    <property type="match status" value="1"/>
</dbReference>
<organism evidence="6 7">
    <name type="scientific">Oldenlandia corymbosa var. corymbosa</name>
    <dbReference type="NCBI Taxonomy" id="529605"/>
    <lineage>
        <taxon>Eukaryota</taxon>
        <taxon>Viridiplantae</taxon>
        <taxon>Streptophyta</taxon>
        <taxon>Embryophyta</taxon>
        <taxon>Tracheophyta</taxon>
        <taxon>Spermatophyta</taxon>
        <taxon>Magnoliopsida</taxon>
        <taxon>eudicotyledons</taxon>
        <taxon>Gunneridae</taxon>
        <taxon>Pentapetalae</taxon>
        <taxon>asterids</taxon>
        <taxon>lamiids</taxon>
        <taxon>Gentianales</taxon>
        <taxon>Rubiaceae</taxon>
        <taxon>Rubioideae</taxon>
        <taxon>Spermacoceae</taxon>
        <taxon>Hedyotis-Oldenlandia complex</taxon>
        <taxon>Oldenlandia</taxon>
    </lineage>
</organism>
<reference evidence="6" key="1">
    <citation type="submission" date="2023-03" db="EMBL/GenBank/DDBJ databases">
        <authorList>
            <person name="Julca I."/>
        </authorList>
    </citation>
    <scope>NUCLEOTIDE SEQUENCE</scope>
</reference>
<comment type="similarity">
    <text evidence="2">Belongs to the SNU66/SART1 family.</text>
</comment>
<gene>
    <name evidence="6" type="ORF">OLC1_LOCUS9212</name>
</gene>
<keyword evidence="3" id="KW-0539">Nucleus</keyword>
<accession>A0AAV1CXH3</accession>
<evidence type="ECO:0000313" key="6">
    <source>
        <dbReference type="EMBL" id="CAI9099132.1"/>
    </source>
</evidence>
<feature type="region of interest" description="Disordered" evidence="4">
    <location>
        <begin position="85"/>
        <end position="146"/>
    </location>
</feature>
<dbReference type="GO" id="GO:0000481">
    <property type="term" value="P:maturation of 5S rRNA"/>
    <property type="evidence" value="ECO:0007669"/>
    <property type="project" value="TreeGrafter"/>
</dbReference>
<dbReference type="InterPro" id="IPR005011">
    <property type="entry name" value="SNU66/SART1"/>
</dbReference>
<evidence type="ECO:0000259" key="5">
    <source>
        <dbReference type="Pfam" id="PF10536"/>
    </source>
</evidence>
<feature type="compositionally biased region" description="Basic and acidic residues" evidence="4">
    <location>
        <begin position="718"/>
        <end position="902"/>
    </location>
</feature>
<feature type="region of interest" description="Disordered" evidence="4">
    <location>
        <begin position="1422"/>
        <end position="1455"/>
    </location>
</feature>
<evidence type="ECO:0000256" key="4">
    <source>
        <dbReference type="SAM" id="MobiDB-lite"/>
    </source>
</evidence>
<feature type="region of interest" description="Disordered" evidence="4">
    <location>
        <begin position="1352"/>
        <end position="1387"/>
    </location>
</feature>
<proteinExistence type="inferred from homology"/>
<dbReference type="Pfam" id="PF03343">
    <property type="entry name" value="SART-1"/>
    <property type="match status" value="1"/>
</dbReference>
<evidence type="ECO:0000313" key="7">
    <source>
        <dbReference type="Proteomes" id="UP001161247"/>
    </source>
</evidence>
<feature type="compositionally biased region" description="Basic and acidic residues" evidence="4">
    <location>
        <begin position="1199"/>
        <end position="1221"/>
    </location>
</feature>
<dbReference type="PANTHER" id="PTHR14152">
    <property type="entry name" value="SQUAMOUS CELL CARCINOMA ANTIGEN RECOGNISED BY CYTOTOXIC T LYMPHOCYTES"/>
    <property type="match status" value="1"/>
</dbReference>
<dbReference type="PANTHER" id="PTHR14152:SF5">
    <property type="entry name" value="U4_U6.U5 TRI-SNRNP-ASSOCIATED PROTEIN 1"/>
    <property type="match status" value="1"/>
</dbReference>
<feature type="compositionally biased region" description="Acidic residues" evidence="4">
    <location>
        <begin position="1251"/>
        <end position="1263"/>
    </location>
</feature>
<dbReference type="GO" id="GO:0045292">
    <property type="term" value="P:mRNA cis splicing, via spliceosome"/>
    <property type="evidence" value="ECO:0007669"/>
    <property type="project" value="TreeGrafter"/>
</dbReference>
<keyword evidence="7" id="KW-1185">Reference proteome</keyword>
<dbReference type="GO" id="GO:0046540">
    <property type="term" value="C:U4/U6 x U5 tri-snRNP complex"/>
    <property type="evidence" value="ECO:0007669"/>
    <property type="project" value="TreeGrafter"/>
</dbReference>
<evidence type="ECO:0000256" key="1">
    <source>
        <dbReference type="ARBA" id="ARBA00004123"/>
    </source>
</evidence>
<dbReference type="EMBL" id="OX459120">
    <property type="protein sequence ID" value="CAI9099132.1"/>
    <property type="molecule type" value="Genomic_DNA"/>
</dbReference>
<feature type="region of interest" description="Disordered" evidence="4">
    <location>
        <begin position="687"/>
        <end position="948"/>
    </location>
</feature>
<comment type="subcellular location">
    <subcellularLocation>
        <location evidence="1">Nucleus</location>
    </subcellularLocation>
</comment>
<dbReference type="InterPro" id="IPR019557">
    <property type="entry name" value="AminoTfrase-like_pln_mobile"/>
</dbReference>
<dbReference type="Proteomes" id="UP001161247">
    <property type="component" value="Chromosome 3"/>
</dbReference>
<evidence type="ECO:0000256" key="3">
    <source>
        <dbReference type="ARBA" id="ARBA00023242"/>
    </source>
</evidence>
<sequence>MMVCLLRKSYDELISKIYMTLGWDPAHVKLHLSVIFDSPGGRRIVKIKNDSHVEFMNRVAPLSCLDLYIDLEDITHEEREASLENNMSFGGFPRGERASTSGNCDEEETPLFAQDDYMEESDPGYRAPSESKEDRDFSAESDFEESDDELLKYEERDLNPLPQRHVYNKMGKWDASCVDKDEFALKMWDETPEGMDIGVCFKSQSEAKHAVELLNIHHKREYTVAASSPKTWAVRCRTLNVESEDGKPPCEWKVRVSLKDHGLHEIVRWHDAHNCMTPVNDNDNRCVDASLIARLIRRKVEDNVDYTVALAQKDVKTLLKVDVPYKRAWHGRRKAIEAVYGDWTSNFEELPRYIAELKFTNPVTVVEWEWKEGQEASFDATLFDGDDARWRAVTATRLSDRGGSLHMVNYDEHRWECWYTYGDVPRSSLPPFRDQLTSLRIEDFWWQPYAKVLDRLPDFCKQGQAIWTTRCWMFCWAIREPHESGRVVRQFGYMQGVSSRPMIKDNTSFLLDHAHSMSGYSSNNWMDHHSAVRPHWRKREKYVLQDLEVGYPGEVYEGYYEWFMMKTVKLISNPKNYEPKGYETSSRRVKLYGESIEQHSPLTLGANDEIDVDDTQILVDEEPSMPSQPPLENARQVPDLLITCNSVSGHDIGSFGTILDFGRLANLSFRTWDYHSVMTMDIDSPDIRNERRAGGYDALEEDGVEKRRESSKHRVKEKSKSSRREDKDQRSKDREHSKTSRDVKDREKEPKDLEKDRSSGKDRRHDDRDKLEKVKSHDKVRENRDRDRDKERKDRENEKDRERELDRDSERGRDKERGKERSRDKDKDREKEREKPKEHGRGRENERERQKNVVDRDKGKESSREKEPDQDGARQRDRDRNTTKHRDEDRDKSKYSTKDNKSGSDIIADQGDMDLDLRDMEDGMVTEKQQHEDGEVAASPVAASELEDRIKKMREERLNKKSEGASEVLSWIAKSRKIEEKRNAEREKALQLSKIFEEQDNMVGGDDDEDTTPSATHDLAGVKVLHGLDKVLEGGAVVLTLKDQNILSDTGVNEEVDVLENVEIGEQKRRDDAYKAAKKKSGMYEDKFNVEDDSERKILPQYDDPVADEGVTLDARGRFTGEAEKKLEELRRRIQGIPKSNNAEDLNSTGKVLSDYYTQDEMLQFKKPKKKKSLRKKEKLDIDALEAEAKSAGLGVEDLGSRSDGRRQVLREEEERNDSEMRNTAYQSALAKADEASKALRQAQNMATEKVEDDTPVIGDDDDDLRKSLDRARKLALKAQADALTSNPLPIAILASSAATEQGNSSAEASENKVVFTEMELWSHQLDEEAQKSDAEDVFMEEDPVPKVAEMEAKQEDGGWSEVKESTEEETPKSEEEEIVPDATIHEVPVGKGLAGALKLLQERGSLKETVEWGGRNMDKKKSKLVGIHDDEGPKEIHLEKTDEHGKRVKPKEIHLERTDEYGRILTPKEAFRLLSHKFHGKGPGKMKQEKRMRQYQEELKVKQMKNADTPSLSVERMKETQARLQTPYLVITGQVKPGQTSDPRSGFATVEKDLAGGLTPMLGDKKVEYFLGKRKPEHGNGGPEKKPKS</sequence>
<feature type="region of interest" description="Disordered" evidence="4">
    <location>
        <begin position="1191"/>
        <end position="1263"/>
    </location>
</feature>
<name>A0AAV1CXH3_OLDCO</name>
<feature type="compositionally biased region" description="Basic and acidic residues" evidence="4">
    <location>
        <begin position="129"/>
        <end position="138"/>
    </location>
</feature>
<protein>
    <submittedName>
        <fullName evidence="6">OLC1v1035903C1</fullName>
    </submittedName>
</protein>
<feature type="domain" description="Aminotransferase-like plant mobile" evidence="5">
    <location>
        <begin position="418"/>
        <end position="563"/>
    </location>
</feature>
<evidence type="ECO:0000256" key="2">
    <source>
        <dbReference type="ARBA" id="ARBA00006076"/>
    </source>
</evidence>
<feature type="compositionally biased region" description="Basic and acidic residues" evidence="4">
    <location>
        <begin position="1352"/>
        <end position="1374"/>
    </location>
</feature>